<organism evidence="2 3">
    <name type="scientific">Paenibacillus taichungensis</name>
    <dbReference type="NCBI Taxonomy" id="484184"/>
    <lineage>
        <taxon>Bacteria</taxon>
        <taxon>Bacillati</taxon>
        <taxon>Bacillota</taxon>
        <taxon>Bacilli</taxon>
        <taxon>Bacillales</taxon>
        <taxon>Paenibacillaceae</taxon>
        <taxon>Paenibacillus</taxon>
    </lineage>
</organism>
<reference evidence="2 3" key="1">
    <citation type="submission" date="2018-04" db="EMBL/GenBank/DDBJ databases">
        <title>Paenibacillus taichungensis Genome sequencing and assembly.</title>
        <authorList>
            <person name="Xu J."/>
            <person name="Rensing C."/>
            <person name="Mazhar H.S."/>
        </authorList>
    </citation>
    <scope>NUCLEOTIDE SEQUENCE [LARGE SCALE GENOMIC DNA]</scope>
    <source>
        <strain evidence="2 3">NC1</strain>
    </source>
</reference>
<dbReference type="EMBL" id="QEVW01000001">
    <property type="protein sequence ID" value="RAW19462.1"/>
    <property type="molecule type" value="Genomic_DNA"/>
</dbReference>
<dbReference type="RefSeq" id="WP_113051595.1">
    <property type="nucleotide sequence ID" value="NZ_QEVW01000001.1"/>
</dbReference>
<feature type="domain" description="SLH" evidence="1">
    <location>
        <begin position="187"/>
        <end position="253"/>
    </location>
</feature>
<dbReference type="Proteomes" id="UP000250642">
    <property type="component" value="Unassembled WGS sequence"/>
</dbReference>
<feature type="domain" description="SLH" evidence="1">
    <location>
        <begin position="57"/>
        <end position="120"/>
    </location>
</feature>
<evidence type="ECO:0000313" key="2">
    <source>
        <dbReference type="EMBL" id="RAW19462.1"/>
    </source>
</evidence>
<feature type="domain" description="SLH" evidence="1">
    <location>
        <begin position="121"/>
        <end position="180"/>
    </location>
</feature>
<dbReference type="AlphaFoldDB" id="A0A329R7S9"/>
<evidence type="ECO:0000313" key="3">
    <source>
        <dbReference type="Proteomes" id="UP000250642"/>
    </source>
</evidence>
<sequence>MKKQMRLAGSKSKRNVLIVGLLTSALLAGTLLTNGSVGLVSTADAATSTNGAGTTASALTKFKDIKGHWAQVTIVKAYDKNLISGYQDGTFRPNAKITRGEYATLLSRATSLEKVQGENPFADLKGHWSESAVTQLVGQGFINANDYPKGFNPNAELTRYEMMKWIANGLIKSGTSFQDAFDDTKNTLLPTPEVNRGTIRAEQIPYLALVRGTGIVGGFEDGSLKPADPTTRAEVSAILLRYMDVEGTEAGKYSDLNEMREVGTTGTNLTTISNYKYIKGSFADIVNTDYTLKNNVGVVKYHRFIVVDTRGSEPKGLYASLFIDENNLTRAQKGQFSTYAEITFTSKLEKSNLLTFARANDNIAIPIQRLFNVDYLKAKGFITLPDDSNGMLKKERQVKFWTSHTLDPVKGGYMLKNDAGKEIQIYQ</sequence>
<comment type="caution">
    <text evidence="2">The sequence shown here is derived from an EMBL/GenBank/DDBJ whole genome shotgun (WGS) entry which is preliminary data.</text>
</comment>
<dbReference type="PANTHER" id="PTHR43308">
    <property type="entry name" value="OUTER MEMBRANE PROTEIN ALPHA-RELATED"/>
    <property type="match status" value="1"/>
</dbReference>
<accession>A0A329R7S9</accession>
<dbReference type="PANTHER" id="PTHR43308:SF5">
    <property type="entry name" value="S-LAYER PROTEIN _ PEPTIDOGLYCAN ENDO-BETA-N-ACETYLGLUCOSAMINIDASE"/>
    <property type="match status" value="1"/>
</dbReference>
<protein>
    <submittedName>
        <fullName evidence="2">S-layer homology domain-containing protein</fullName>
    </submittedName>
</protein>
<proteinExistence type="predicted"/>
<name>A0A329R7S9_9BACL</name>
<dbReference type="Pfam" id="PF00395">
    <property type="entry name" value="SLH"/>
    <property type="match status" value="3"/>
</dbReference>
<gene>
    <name evidence="2" type="ORF">DC345_01435</name>
</gene>
<dbReference type="PROSITE" id="PS51272">
    <property type="entry name" value="SLH"/>
    <property type="match status" value="3"/>
</dbReference>
<dbReference type="InterPro" id="IPR001119">
    <property type="entry name" value="SLH_dom"/>
</dbReference>
<evidence type="ECO:0000259" key="1">
    <source>
        <dbReference type="PROSITE" id="PS51272"/>
    </source>
</evidence>
<dbReference type="InterPro" id="IPR051465">
    <property type="entry name" value="Cell_Envelope_Struct_Comp"/>
</dbReference>